<keyword evidence="10" id="KW-0808">Transferase</keyword>
<feature type="transmembrane region" description="Helical" evidence="8">
    <location>
        <begin position="7"/>
        <end position="27"/>
    </location>
</feature>
<gene>
    <name evidence="10" type="primary">BAZ1B</name>
    <name evidence="10" type="ORF">GWK47_003884</name>
</gene>
<evidence type="ECO:0000256" key="4">
    <source>
        <dbReference type="ARBA" id="ARBA00022833"/>
    </source>
</evidence>
<evidence type="ECO:0000259" key="9">
    <source>
        <dbReference type="PROSITE" id="PS50016"/>
    </source>
</evidence>
<dbReference type="InterPro" id="IPR028941">
    <property type="entry name" value="WHIM2_dom"/>
</dbReference>
<evidence type="ECO:0000256" key="3">
    <source>
        <dbReference type="ARBA" id="ARBA00022771"/>
    </source>
</evidence>
<evidence type="ECO:0000256" key="1">
    <source>
        <dbReference type="ARBA" id="ARBA00004123"/>
    </source>
</evidence>
<name>A0A8J5D164_CHIOP</name>
<dbReference type="GO" id="GO:0140801">
    <property type="term" value="F:histone H2AXY142 kinase activity"/>
    <property type="evidence" value="ECO:0007669"/>
    <property type="project" value="InterPro"/>
</dbReference>
<dbReference type="GO" id="GO:0008270">
    <property type="term" value="F:zinc ion binding"/>
    <property type="evidence" value="ECO:0007669"/>
    <property type="project" value="UniProtKB-KW"/>
</dbReference>
<dbReference type="InterPro" id="IPR019787">
    <property type="entry name" value="Znf_PHD-finger"/>
</dbReference>
<accession>A0A8J5D164</accession>
<dbReference type="OrthoDB" id="784962at2759"/>
<dbReference type="Gene3D" id="3.30.40.10">
    <property type="entry name" value="Zinc/RING finger domain, C3HC4 (zinc finger)"/>
    <property type="match status" value="2"/>
</dbReference>
<dbReference type="Pfam" id="PF15613">
    <property type="entry name" value="WSD"/>
    <property type="match status" value="1"/>
</dbReference>
<sequence length="584" mass="66358">MYRNLDSISAFICLYGGLAKWFIFAYLSQETHLGRPKKQTVDGKTQTFPPVGQNLWFYYDKVASVDELVLCLGEKGHRESKLKAAIAQARKQLHYNMATQSATPAILGVADLHVGERGLMPSTPYHSPPSALPVHRVFVTQKWQCGQDAGEQYVTEWTHLWQRHCSWASTDGKRGRWWEPLQFFEDGALLLVESLREDIIQIERELNEGWLGAVQDFEAWEGRALQASTLQELGELLVEAQRHMHNRYLKGIMQPSKKLVAVVPAEGSEAPTGEYEEMESVGTQQWREAVLTCQTFSRMHLLVGMFDSCIKWEKSIATKKCKVCRHQNTLMPLSICERCEVSYHWGCLRPPLKEKPTDPWLCPACRPKTASTHRDRRKVLEEGEEVGKGRGGKKEKVCRVCVRGLGLIFCSICPAAYHSECHDPPLQTRAMWKDWACVDCSNRTKKRGSKYIHRTCPTRAEEEVPEPPASHPPPRGGSRHREATTTTTPSGSSSSSRGHRRARTQQVVSEAASRRSLRQTSHRKYVESDEEDATTQRTQHTKGRKSEHTKGRHITVEQQHQRTQNIHTKGRHIIVEATTPKDAT</sequence>
<keyword evidence="8" id="KW-1133">Transmembrane helix</keyword>
<proteinExistence type="predicted"/>
<comment type="subcellular location">
    <subcellularLocation>
        <location evidence="1">Nucleus</location>
    </subcellularLocation>
</comment>
<evidence type="ECO:0000256" key="5">
    <source>
        <dbReference type="ARBA" id="ARBA00023242"/>
    </source>
</evidence>
<dbReference type="Proteomes" id="UP000770661">
    <property type="component" value="Unassembled WGS sequence"/>
</dbReference>
<evidence type="ECO:0000256" key="6">
    <source>
        <dbReference type="PROSITE-ProRule" id="PRU00146"/>
    </source>
</evidence>
<comment type="caution">
    <text evidence="10">The sequence shown here is derived from an EMBL/GenBank/DDBJ whole genome shotgun (WGS) entry which is preliminary data.</text>
</comment>
<dbReference type="PROSITE" id="PS50016">
    <property type="entry name" value="ZF_PHD_2"/>
    <property type="match status" value="2"/>
</dbReference>
<dbReference type="InterPro" id="IPR047174">
    <property type="entry name" value="BAZ1B"/>
</dbReference>
<dbReference type="InterPro" id="IPR011011">
    <property type="entry name" value="Znf_FYVE_PHD"/>
</dbReference>
<keyword evidence="11" id="KW-1185">Reference proteome</keyword>
<dbReference type="PANTHER" id="PTHR46802:SF1">
    <property type="entry name" value="TYROSINE-PROTEIN KINASE BAZ1B"/>
    <property type="match status" value="1"/>
</dbReference>
<keyword evidence="8" id="KW-0812">Transmembrane</keyword>
<feature type="compositionally biased region" description="Low complexity" evidence="7">
    <location>
        <begin position="484"/>
        <end position="496"/>
    </location>
</feature>
<feature type="compositionally biased region" description="Polar residues" evidence="7">
    <location>
        <begin position="556"/>
        <end position="566"/>
    </location>
</feature>
<dbReference type="GO" id="GO:0006974">
    <property type="term" value="P:DNA damage response"/>
    <property type="evidence" value="ECO:0007669"/>
    <property type="project" value="TreeGrafter"/>
</dbReference>
<dbReference type="Pfam" id="PF00628">
    <property type="entry name" value="PHD"/>
    <property type="match status" value="2"/>
</dbReference>
<keyword evidence="3 6" id="KW-0863">Zinc-finger</keyword>
<evidence type="ECO:0000313" key="10">
    <source>
        <dbReference type="EMBL" id="KAG0728011.1"/>
    </source>
</evidence>
<dbReference type="InterPro" id="IPR001965">
    <property type="entry name" value="Znf_PHD"/>
</dbReference>
<keyword evidence="10" id="KW-0418">Kinase</keyword>
<organism evidence="10 11">
    <name type="scientific">Chionoecetes opilio</name>
    <name type="common">Atlantic snow crab</name>
    <name type="synonym">Cancer opilio</name>
    <dbReference type="NCBI Taxonomy" id="41210"/>
    <lineage>
        <taxon>Eukaryota</taxon>
        <taxon>Metazoa</taxon>
        <taxon>Ecdysozoa</taxon>
        <taxon>Arthropoda</taxon>
        <taxon>Crustacea</taxon>
        <taxon>Multicrustacea</taxon>
        <taxon>Malacostraca</taxon>
        <taxon>Eumalacostraca</taxon>
        <taxon>Eucarida</taxon>
        <taxon>Decapoda</taxon>
        <taxon>Pleocyemata</taxon>
        <taxon>Brachyura</taxon>
        <taxon>Eubrachyura</taxon>
        <taxon>Majoidea</taxon>
        <taxon>Majidae</taxon>
        <taxon>Chionoecetes</taxon>
    </lineage>
</organism>
<evidence type="ECO:0000313" key="11">
    <source>
        <dbReference type="Proteomes" id="UP000770661"/>
    </source>
</evidence>
<dbReference type="SUPFAM" id="SSF57903">
    <property type="entry name" value="FYVE/PHD zinc finger"/>
    <property type="match status" value="2"/>
</dbReference>
<keyword evidence="5" id="KW-0539">Nucleus</keyword>
<evidence type="ECO:0000256" key="2">
    <source>
        <dbReference type="ARBA" id="ARBA00022723"/>
    </source>
</evidence>
<dbReference type="InterPro" id="IPR013083">
    <property type="entry name" value="Znf_RING/FYVE/PHD"/>
</dbReference>
<keyword evidence="4" id="KW-0862">Zinc</keyword>
<dbReference type="GO" id="GO:0090535">
    <property type="term" value="C:WICH complex"/>
    <property type="evidence" value="ECO:0007669"/>
    <property type="project" value="InterPro"/>
</dbReference>
<feature type="compositionally biased region" description="Pro residues" evidence="7">
    <location>
        <begin position="466"/>
        <end position="475"/>
    </location>
</feature>
<feature type="domain" description="PHD-type" evidence="9">
    <location>
        <begin position="395"/>
        <end position="443"/>
    </location>
</feature>
<keyword evidence="8" id="KW-0472">Membrane</keyword>
<protein>
    <submittedName>
        <fullName evidence="10">Tyrosine-protein kinase BAZ1B</fullName>
    </submittedName>
</protein>
<dbReference type="SMART" id="SM00249">
    <property type="entry name" value="PHD"/>
    <property type="match status" value="2"/>
</dbReference>
<dbReference type="EMBL" id="JACEEZ010002748">
    <property type="protein sequence ID" value="KAG0728011.1"/>
    <property type="molecule type" value="Genomic_DNA"/>
</dbReference>
<dbReference type="PANTHER" id="PTHR46802">
    <property type="entry name" value="TYROSINE-PROTEIN KINASE BAZ1B"/>
    <property type="match status" value="1"/>
</dbReference>
<feature type="region of interest" description="Disordered" evidence="7">
    <location>
        <begin position="449"/>
        <end position="566"/>
    </location>
</feature>
<dbReference type="AlphaFoldDB" id="A0A8J5D164"/>
<dbReference type="GO" id="GO:0042393">
    <property type="term" value="F:histone binding"/>
    <property type="evidence" value="ECO:0007669"/>
    <property type="project" value="TreeGrafter"/>
</dbReference>
<feature type="domain" description="PHD-type" evidence="9">
    <location>
        <begin position="318"/>
        <end position="368"/>
    </location>
</feature>
<keyword evidence="2" id="KW-0479">Metal-binding</keyword>
<evidence type="ECO:0000256" key="7">
    <source>
        <dbReference type="SAM" id="MobiDB-lite"/>
    </source>
</evidence>
<evidence type="ECO:0000256" key="8">
    <source>
        <dbReference type="SAM" id="Phobius"/>
    </source>
</evidence>
<reference evidence="10" key="1">
    <citation type="submission" date="2020-07" db="EMBL/GenBank/DDBJ databases">
        <title>The High-quality genome of the commercially important snow crab, Chionoecetes opilio.</title>
        <authorList>
            <person name="Jeong J.-H."/>
            <person name="Ryu S."/>
        </authorList>
    </citation>
    <scope>NUCLEOTIDE SEQUENCE</scope>
    <source>
        <strain evidence="10">MADBK_172401_WGS</strain>
        <tissue evidence="10">Digestive gland</tissue>
    </source>
</reference>